<evidence type="ECO:0000313" key="7">
    <source>
        <dbReference type="Proteomes" id="UP000196402"/>
    </source>
</evidence>
<dbReference type="VEuPathDB" id="PlasmoDB:PVW1_110030900"/>
<organism evidence="5 9">
    <name type="scientific">Plasmodium vivax</name>
    <name type="common">malaria parasite P. vivax</name>
    <dbReference type="NCBI Taxonomy" id="5855"/>
    <lineage>
        <taxon>Eukaryota</taxon>
        <taxon>Sar</taxon>
        <taxon>Alveolata</taxon>
        <taxon>Apicomplexa</taxon>
        <taxon>Aconoidasida</taxon>
        <taxon>Haemosporida</taxon>
        <taxon>Plasmodiidae</taxon>
        <taxon>Plasmodium</taxon>
        <taxon>Plasmodium (Plasmodium)</taxon>
    </lineage>
</organism>
<evidence type="ECO:0000259" key="2">
    <source>
        <dbReference type="PROSITE" id="PS50128"/>
    </source>
</evidence>
<dbReference type="EMBL" id="LT615249">
    <property type="protein sequence ID" value="SCO68155.1"/>
    <property type="molecule type" value="Genomic_DNA"/>
</dbReference>
<evidence type="ECO:0000313" key="4">
    <source>
        <dbReference type="EMBL" id="SCO68155.1"/>
    </source>
</evidence>
<dbReference type="EMBL" id="LT635622">
    <property type="protein sequence ID" value="VUZ97002.1"/>
    <property type="molecule type" value="Genomic_DNA"/>
</dbReference>
<evidence type="ECO:0000313" key="8">
    <source>
        <dbReference type="Proteomes" id="UP000220605"/>
    </source>
</evidence>
<dbReference type="Proteomes" id="UP000196402">
    <property type="component" value="Chromosome 11"/>
</dbReference>
<proteinExistence type="predicted"/>
<dbReference type="EMBL" id="CAJZCX010000008">
    <property type="protein sequence ID" value="CAG9477860.1"/>
    <property type="molecule type" value="Genomic_DNA"/>
</dbReference>
<protein>
    <submittedName>
        <fullName evidence="3">(malaria parasite P. vivax) hypothetical protein</fullName>
    </submittedName>
</protein>
<feature type="compositionally biased region" description="Basic and acidic residues" evidence="1">
    <location>
        <begin position="161"/>
        <end position="175"/>
    </location>
</feature>
<feature type="domain" description="SURP motif" evidence="2">
    <location>
        <begin position="63"/>
        <end position="105"/>
    </location>
</feature>
<dbReference type="PROSITE" id="PS50128">
    <property type="entry name" value="SURP"/>
    <property type="match status" value="1"/>
</dbReference>
<dbReference type="GO" id="GO:0003723">
    <property type="term" value="F:RNA binding"/>
    <property type="evidence" value="ECO:0007669"/>
    <property type="project" value="InterPro"/>
</dbReference>
<dbReference type="EMBL" id="LT615266">
    <property type="protein sequence ID" value="SCO73620.1"/>
    <property type="molecule type" value="Genomic_DNA"/>
</dbReference>
<accession>A0A1G4HFB8</accession>
<name>A0A1G4HFB8_PLAVI</name>
<dbReference type="InterPro" id="IPR035967">
    <property type="entry name" value="SWAP/Surp_sf"/>
</dbReference>
<evidence type="ECO:0000313" key="9">
    <source>
        <dbReference type="Proteomes" id="UP000305196"/>
    </source>
</evidence>
<evidence type="ECO:0000313" key="5">
    <source>
        <dbReference type="EMBL" id="SCO73620.1"/>
    </source>
</evidence>
<dbReference type="SUPFAM" id="SSF109905">
    <property type="entry name" value="Surp module (SWAP domain)"/>
    <property type="match status" value="1"/>
</dbReference>
<sequence length="340" mass="39931">MRKRRYFTSEPPPDVLNYLNTKDTSNRNGSDGVDPNEQDIFASYLPRNNQNVCFPKSLREHMIVEYTAMFANSEGDIAEFYLKLDNDVLINFPFLHVDHPLHRYYELVKENTNRRLIDDYPNSIPLALRGLFGHVRQLEKEKVSSNEAKANMLREKQKISMRDAKDMKAKLSEREKRKKKQTEDQSYSSLFMKYMESDDETEAKNVQQEKPISNQDLLEMDQLINQILHSKKELPIYFARLLMRCIEKLKYLQYGSKEYAYFSERIMPGKGSPKGAFPNVTSADFLSLVFLLDEKNLAREKAPEGNTKEDPVVEEKDNIKTIQECRRERAKMILQEFKKK</sequence>
<dbReference type="GO" id="GO:0006396">
    <property type="term" value="P:RNA processing"/>
    <property type="evidence" value="ECO:0007669"/>
    <property type="project" value="InterPro"/>
</dbReference>
<evidence type="ECO:0000256" key="1">
    <source>
        <dbReference type="SAM" id="MobiDB-lite"/>
    </source>
</evidence>
<gene>
    <name evidence="5" type="ORF">PVC01_110030700</name>
    <name evidence="6" type="ORF">PVP01_1125300</name>
    <name evidence="4" type="ORF">PVT01_110029700</name>
    <name evidence="3" type="ORF">PVW1_110030900</name>
</gene>
<evidence type="ECO:0000313" key="3">
    <source>
        <dbReference type="EMBL" id="CAG9477860.1"/>
    </source>
</evidence>
<dbReference type="AlphaFoldDB" id="A0A1G4HFB8"/>
<dbReference type="VEuPathDB" id="PlasmoDB:PVX_114325"/>
<dbReference type="Proteomes" id="UP000305196">
    <property type="component" value="Chromosome 11"/>
</dbReference>
<dbReference type="VEuPathDB" id="PlasmoDB:PVPAM_110029400"/>
<feature type="region of interest" description="Disordered" evidence="1">
    <location>
        <begin position="161"/>
        <end position="185"/>
    </location>
</feature>
<dbReference type="Proteomes" id="UP000779233">
    <property type="component" value="Unassembled WGS sequence"/>
</dbReference>
<dbReference type="Gene3D" id="1.10.10.790">
    <property type="entry name" value="Surp module"/>
    <property type="match status" value="1"/>
</dbReference>
<reference evidence="7 8" key="1">
    <citation type="submission" date="2016-07" db="EMBL/GenBank/DDBJ databases">
        <authorList>
            <consortium name="Pathogen Informatics"/>
        </authorList>
    </citation>
    <scope>NUCLEOTIDE SEQUENCE [LARGE SCALE GENOMIC DNA]</scope>
    <source>
        <strain evidence="3">PvW1</strain>
    </source>
</reference>
<dbReference type="InterPro" id="IPR000061">
    <property type="entry name" value="Surp"/>
</dbReference>
<evidence type="ECO:0000313" key="6">
    <source>
        <dbReference type="EMBL" id="VUZ97002.1"/>
    </source>
</evidence>
<dbReference type="VEuPathDB" id="PlasmoDB:PVP01_1125300"/>
<dbReference type="OrthoDB" id="5836667at2759"/>
<dbReference type="eggNOG" id="KOG1847">
    <property type="taxonomic scope" value="Eukaryota"/>
</dbReference>
<dbReference type="Proteomes" id="UP000220605">
    <property type="component" value="Chromosome 11"/>
</dbReference>